<evidence type="ECO:0000256" key="1">
    <source>
        <dbReference type="SAM" id="MobiDB-lite"/>
    </source>
</evidence>
<dbReference type="Proteomes" id="UP000248349">
    <property type="component" value="Unassembled WGS sequence"/>
</dbReference>
<accession>A0A319A5J9</accession>
<name>A0A319A5J9_9EURO</name>
<evidence type="ECO:0000313" key="3">
    <source>
        <dbReference type="Proteomes" id="UP000248349"/>
    </source>
</evidence>
<dbReference type="RefSeq" id="XP_025433320.1">
    <property type="nucleotide sequence ID" value="XM_025571096.1"/>
</dbReference>
<dbReference type="AlphaFoldDB" id="A0A319A5J9"/>
<dbReference type="EMBL" id="KZ821224">
    <property type="protein sequence ID" value="PYH47338.1"/>
    <property type="molecule type" value="Genomic_DNA"/>
</dbReference>
<sequence>MTADHNQRACSNSRLNVSDQGLRASHRKLTFIQPTGWSLSHSGPAEAPGGSDDSLMADRGGVYRSHMTERSCGYPAQSCRIAGRGGGGLAGRERRRGWVMMRQQESNTCRRPAARKPRRETIASHSGLSLQASSSLRHDYVADDSNRPGGVGIDVGGKRGENMNGWRLLSRCRIEEKKWIFEMGDWPTMAVAVRFD</sequence>
<protein>
    <submittedName>
        <fullName evidence="2">Uncharacterized protein</fullName>
    </submittedName>
</protein>
<dbReference type="GeneID" id="37072324"/>
<organism evidence="2 3">
    <name type="scientific">Aspergillus saccharolyticus JOP 1030-1</name>
    <dbReference type="NCBI Taxonomy" id="1450539"/>
    <lineage>
        <taxon>Eukaryota</taxon>
        <taxon>Fungi</taxon>
        <taxon>Dikarya</taxon>
        <taxon>Ascomycota</taxon>
        <taxon>Pezizomycotina</taxon>
        <taxon>Eurotiomycetes</taxon>
        <taxon>Eurotiomycetidae</taxon>
        <taxon>Eurotiales</taxon>
        <taxon>Aspergillaceae</taxon>
        <taxon>Aspergillus</taxon>
        <taxon>Aspergillus subgen. Circumdati</taxon>
    </lineage>
</organism>
<reference evidence="2 3" key="1">
    <citation type="submission" date="2016-12" db="EMBL/GenBank/DDBJ databases">
        <title>The genomes of Aspergillus section Nigri reveals drivers in fungal speciation.</title>
        <authorList>
            <consortium name="DOE Joint Genome Institute"/>
            <person name="Vesth T.C."/>
            <person name="Nybo J."/>
            <person name="Theobald S."/>
            <person name="Brandl J."/>
            <person name="Frisvad J.C."/>
            <person name="Nielsen K.F."/>
            <person name="Lyhne E.K."/>
            <person name="Kogle M.E."/>
            <person name="Kuo A."/>
            <person name="Riley R."/>
            <person name="Clum A."/>
            <person name="Nolan M."/>
            <person name="Lipzen A."/>
            <person name="Salamov A."/>
            <person name="Henrissat B."/>
            <person name="Wiebenga A."/>
            <person name="De Vries R.P."/>
            <person name="Grigoriev I.V."/>
            <person name="Mortensen U.H."/>
            <person name="Andersen M.R."/>
            <person name="Baker S.E."/>
        </authorList>
    </citation>
    <scope>NUCLEOTIDE SEQUENCE [LARGE SCALE GENOMIC DNA]</scope>
    <source>
        <strain evidence="2 3">JOP 1030-1</strain>
    </source>
</reference>
<gene>
    <name evidence="2" type="ORF">BP01DRAFT_213594</name>
</gene>
<keyword evidence="3" id="KW-1185">Reference proteome</keyword>
<proteinExistence type="predicted"/>
<feature type="region of interest" description="Disordered" evidence="1">
    <location>
        <begin position="103"/>
        <end position="128"/>
    </location>
</feature>
<evidence type="ECO:0000313" key="2">
    <source>
        <dbReference type="EMBL" id="PYH47338.1"/>
    </source>
</evidence>